<dbReference type="RefSeq" id="WP_097642202.1">
    <property type="nucleotide sequence ID" value="NZ_NQWI01000002.1"/>
</dbReference>
<dbReference type="EMBL" id="NQWI01000002">
    <property type="protein sequence ID" value="PDW04964.1"/>
    <property type="molecule type" value="Genomic_DNA"/>
</dbReference>
<reference evidence="5" key="1">
    <citation type="submission" date="2017-08" db="EMBL/GenBank/DDBJ databases">
        <authorList>
            <person name="Grouzdev D.S."/>
            <person name="Gaisin V.A."/>
            <person name="Rysina M.S."/>
            <person name="Gorlenko V.M."/>
        </authorList>
    </citation>
    <scope>NUCLEOTIDE SEQUENCE [LARGE SCALE GENOMIC DNA]</scope>
    <source>
        <strain evidence="5">Kir15-3F</strain>
    </source>
</reference>
<dbReference type="OrthoDB" id="9770238at2"/>
<keyword evidence="5" id="KW-1185">Reference proteome</keyword>
<gene>
    <name evidence="4" type="ORF">CJ255_00875</name>
</gene>
<dbReference type="PANTHER" id="PTHR39196:SF1">
    <property type="entry name" value="PRIMOSOME, DNAD SUBUNIT"/>
    <property type="match status" value="1"/>
</dbReference>
<evidence type="ECO:0000313" key="4">
    <source>
        <dbReference type="EMBL" id="PDW04964.1"/>
    </source>
</evidence>
<dbReference type="NCBIfam" id="TIGR01446">
    <property type="entry name" value="DnaD_dom"/>
    <property type="match status" value="1"/>
</dbReference>
<evidence type="ECO:0000313" key="5">
    <source>
        <dbReference type="Proteomes" id="UP000220527"/>
    </source>
</evidence>
<proteinExistence type="inferred from homology"/>
<dbReference type="AlphaFoldDB" id="A0A2A6RPD6"/>
<evidence type="ECO:0000256" key="2">
    <source>
        <dbReference type="SAM" id="MobiDB-lite"/>
    </source>
</evidence>
<sequence>MVFAGFSTDTLVSLPPELFSEVIPNITLPSELKVTLHIFYRLSRQRATPRRLCWDDLAQDRILRRSLRSISKLRPFEDLLAEGLEAAVRRRTLLHLAVPTDGRINNWYLVNTTANRAWAEQIAAAQVFLTPVHEVLERPSLLRLYEQNIGLVTPMLIDELREAEERYPRAWIEDAMREAVRANARSWRYVRRVLERWAADGRNDAPDQAGRPIDIDKYTSGQFGGLFRRGSDDSDLE</sequence>
<feature type="region of interest" description="Disordered" evidence="2">
    <location>
        <begin position="202"/>
        <end position="237"/>
    </location>
</feature>
<dbReference type="PANTHER" id="PTHR39196">
    <property type="entry name" value="PRIMOSOME, DNAD SUBUNIT"/>
    <property type="match status" value="1"/>
</dbReference>
<feature type="domain" description="DnaB/C C-terminal" evidence="3">
    <location>
        <begin position="143"/>
        <end position="202"/>
    </location>
</feature>
<protein>
    <submittedName>
        <fullName evidence="4">Primosomal replication protein N</fullName>
    </submittedName>
</protein>
<evidence type="ECO:0000259" key="3">
    <source>
        <dbReference type="Pfam" id="PF07261"/>
    </source>
</evidence>
<organism evidence="4 5">
    <name type="scientific">Candidatus Viridilinea mediisalina</name>
    <dbReference type="NCBI Taxonomy" id="2024553"/>
    <lineage>
        <taxon>Bacteria</taxon>
        <taxon>Bacillati</taxon>
        <taxon>Chloroflexota</taxon>
        <taxon>Chloroflexia</taxon>
        <taxon>Chloroflexales</taxon>
        <taxon>Chloroflexineae</taxon>
        <taxon>Oscillochloridaceae</taxon>
        <taxon>Candidatus Viridilinea</taxon>
    </lineage>
</organism>
<comment type="caution">
    <text evidence="4">The sequence shown here is derived from an EMBL/GenBank/DDBJ whole genome shotgun (WGS) entry which is preliminary data.</text>
</comment>
<dbReference type="InterPro" id="IPR006343">
    <property type="entry name" value="DnaB/C_C"/>
</dbReference>
<dbReference type="InterPro" id="IPR034829">
    <property type="entry name" value="DnaD-like_sf"/>
</dbReference>
<dbReference type="Proteomes" id="UP000220527">
    <property type="component" value="Unassembled WGS sequence"/>
</dbReference>
<dbReference type="Pfam" id="PF07261">
    <property type="entry name" value="DnaB_2"/>
    <property type="match status" value="1"/>
</dbReference>
<dbReference type="Gene3D" id="1.10.10.630">
    <property type="entry name" value="DnaD domain-like"/>
    <property type="match status" value="1"/>
</dbReference>
<name>A0A2A6RPD6_9CHLR</name>
<accession>A0A2A6RPD6</accession>
<dbReference type="SUPFAM" id="SSF158499">
    <property type="entry name" value="DnaD domain-like"/>
    <property type="match status" value="1"/>
</dbReference>
<comment type="similarity">
    <text evidence="1">Belongs to the DnaB/DnaD family.</text>
</comment>
<evidence type="ECO:0000256" key="1">
    <source>
        <dbReference type="ARBA" id="ARBA00093462"/>
    </source>
</evidence>